<protein>
    <submittedName>
        <fullName evidence="2">Uncharacterized protein</fullName>
    </submittedName>
</protein>
<sequence>MGMFGITNMANAHVKWGKVVMICGEVVFVLFCRVWRDFGDDEQCQRLSSTHLFHDDPYILVRQAYTSTITDTESEPFKDSIEIEDPQSLPITSAPIPSPDYTPATPHTDEESKPMEASETRVALPHFNTPPSDSTSPLSLDLPLPTQTSLIPTPSRAYYYRSTARMAMRMQPTLSPGLSARVIEVMTLSLPSFLDTKTKGDESEAEGTDSESEESEDVGPSSESKEAASEDQQQQTAPVEDTVADESLGLGYGATRLRQTVDKTPTPRLLVRTTWEDPVDGTVYTDIKCDMPPIQTPASPECSFGSLPISPASLIVPSPVATPASVEPVDEVFLAELGAEIELHGGILHDHTQLLEALPPSFFEGYEQGHEHATITFGALWQPFLAFEAWVGWTDAQRAALWQTRYKDQREIHAWRMQHTADQREMQEMRDRVAALERRMDCIEE</sequence>
<comment type="caution">
    <text evidence="2">The sequence shown here is derived from an EMBL/GenBank/DDBJ whole genome shotgun (WGS) entry which is preliminary data.</text>
</comment>
<dbReference type="Proteomes" id="UP001151760">
    <property type="component" value="Unassembled WGS sequence"/>
</dbReference>
<feature type="region of interest" description="Disordered" evidence="1">
    <location>
        <begin position="194"/>
        <end position="245"/>
    </location>
</feature>
<reference evidence="2" key="2">
    <citation type="submission" date="2022-01" db="EMBL/GenBank/DDBJ databases">
        <authorList>
            <person name="Yamashiro T."/>
            <person name="Shiraishi A."/>
            <person name="Satake H."/>
            <person name="Nakayama K."/>
        </authorList>
    </citation>
    <scope>NUCLEOTIDE SEQUENCE</scope>
</reference>
<gene>
    <name evidence="2" type="ORF">Tco_0951366</name>
</gene>
<evidence type="ECO:0000256" key="1">
    <source>
        <dbReference type="SAM" id="MobiDB-lite"/>
    </source>
</evidence>
<reference evidence="2" key="1">
    <citation type="journal article" date="2022" name="Int. J. Mol. Sci.">
        <title>Draft Genome of Tanacetum Coccineum: Genomic Comparison of Closely Related Tanacetum-Family Plants.</title>
        <authorList>
            <person name="Yamashiro T."/>
            <person name="Shiraishi A."/>
            <person name="Nakayama K."/>
            <person name="Satake H."/>
        </authorList>
    </citation>
    <scope>NUCLEOTIDE SEQUENCE</scope>
</reference>
<evidence type="ECO:0000313" key="3">
    <source>
        <dbReference type="Proteomes" id="UP001151760"/>
    </source>
</evidence>
<name>A0ABQ5DTX3_9ASTR</name>
<feature type="compositionally biased region" description="Acidic residues" evidence="1">
    <location>
        <begin position="203"/>
        <end position="217"/>
    </location>
</feature>
<feature type="region of interest" description="Disordered" evidence="1">
    <location>
        <begin position="88"/>
        <end position="151"/>
    </location>
</feature>
<keyword evidence="3" id="KW-1185">Reference proteome</keyword>
<proteinExistence type="predicted"/>
<feature type="compositionally biased region" description="Basic and acidic residues" evidence="1">
    <location>
        <begin position="107"/>
        <end position="119"/>
    </location>
</feature>
<evidence type="ECO:0000313" key="2">
    <source>
        <dbReference type="EMBL" id="GJT42651.1"/>
    </source>
</evidence>
<accession>A0ABQ5DTX3</accession>
<organism evidence="2 3">
    <name type="scientific">Tanacetum coccineum</name>
    <dbReference type="NCBI Taxonomy" id="301880"/>
    <lineage>
        <taxon>Eukaryota</taxon>
        <taxon>Viridiplantae</taxon>
        <taxon>Streptophyta</taxon>
        <taxon>Embryophyta</taxon>
        <taxon>Tracheophyta</taxon>
        <taxon>Spermatophyta</taxon>
        <taxon>Magnoliopsida</taxon>
        <taxon>eudicotyledons</taxon>
        <taxon>Gunneridae</taxon>
        <taxon>Pentapetalae</taxon>
        <taxon>asterids</taxon>
        <taxon>campanulids</taxon>
        <taxon>Asterales</taxon>
        <taxon>Asteraceae</taxon>
        <taxon>Asteroideae</taxon>
        <taxon>Anthemideae</taxon>
        <taxon>Anthemidinae</taxon>
        <taxon>Tanacetum</taxon>
    </lineage>
</organism>
<feature type="compositionally biased region" description="Low complexity" evidence="1">
    <location>
        <begin position="129"/>
        <end position="150"/>
    </location>
</feature>
<dbReference type="EMBL" id="BQNB010015663">
    <property type="protein sequence ID" value="GJT42651.1"/>
    <property type="molecule type" value="Genomic_DNA"/>
</dbReference>